<evidence type="ECO:0000256" key="2">
    <source>
        <dbReference type="ARBA" id="ARBA00022692"/>
    </source>
</evidence>
<evidence type="ECO:0000313" key="8">
    <source>
        <dbReference type="Proteomes" id="UP001595530"/>
    </source>
</evidence>
<evidence type="ECO:0000256" key="4">
    <source>
        <dbReference type="ARBA" id="ARBA00023136"/>
    </source>
</evidence>
<keyword evidence="2 5" id="KW-0812">Transmembrane</keyword>
<dbReference type="Proteomes" id="UP001595530">
    <property type="component" value="Unassembled WGS sequence"/>
</dbReference>
<feature type="transmembrane region" description="Helical" evidence="5">
    <location>
        <begin position="12"/>
        <end position="37"/>
    </location>
</feature>
<evidence type="ECO:0000256" key="1">
    <source>
        <dbReference type="ARBA" id="ARBA00004370"/>
    </source>
</evidence>
<comment type="subcellular location">
    <subcellularLocation>
        <location evidence="1">Membrane</location>
    </subcellularLocation>
</comment>
<feature type="transmembrane region" description="Helical" evidence="5">
    <location>
        <begin position="87"/>
        <end position="105"/>
    </location>
</feature>
<feature type="transmembrane region" description="Helical" evidence="5">
    <location>
        <begin position="133"/>
        <end position="154"/>
    </location>
</feature>
<proteinExistence type="predicted"/>
<dbReference type="RefSeq" id="WP_390331056.1">
    <property type="nucleotide sequence ID" value="NZ_JBHRTP010000012.1"/>
</dbReference>
<feature type="domain" description="TMEM205-like" evidence="6">
    <location>
        <begin position="12"/>
        <end position="115"/>
    </location>
</feature>
<comment type="caution">
    <text evidence="7">The sequence shown here is derived from an EMBL/GenBank/DDBJ whole genome shotgun (WGS) entry which is preliminary data.</text>
</comment>
<evidence type="ECO:0000256" key="5">
    <source>
        <dbReference type="SAM" id="Phobius"/>
    </source>
</evidence>
<organism evidence="7 8">
    <name type="scientific">Undibacterium arcticum</name>
    <dbReference type="NCBI Taxonomy" id="1762892"/>
    <lineage>
        <taxon>Bacteria</taxon>
        <taxon>Pseudomonadati</taxon>
        <taxon>Pseudomonadota</taxon>
        <taxon>Betaproteobacteria</taxon>
        <taxon>Burkholderiales</taxon>
        <taxon>Oxalobacteraceae</taxon>
        <taxon>Undibacterium</taxon>
    </lineage>
</organism>
<gene>
    <name evidence="7" type="ORF">ACFOFO_05440</name>
</gene>
<sequence length="157" mass="16918">MPVLLNQRARLLIATIWVGSLWTVGYLVAPTLFATLFDRTLAGTIAGSLFRVQTWVSLACGIALIALLRMGTQRAQEQAVKMQAKTLLNVIIGMLSCALLMQFGLQPLMASLRASAATVGGVMNSDLRMQFGLLHGASSLIYMIESVLGVALILKIR</sequence>
<dbReference type="EMBL" id="JBHRTP010000012">
    <property type="protein sequence ID" value="MFC3107404.1"/>
    <property type="molecule type" value="Genomic_DNA"/>
</dbReference>
<protein>
    <submittedName>
        <fullName evidence="7">DUF4149 domain-containing protein</fullName>
    </submittedName>
</protein>
<keyword evidence="8" id="KW-1185">Reference proteome</keyword>
<reference evidence="8" key="1">
    <citation type="journal article" date="2019" name="Int. J. Syst. Evol. Microbiol.">
        <title>The Global Catalogue of Microorganisms (GCM) 10K type strain sequencing project: providing services to taxonomists for standard genome sequencing and annotation.</title>
        <authorList>
            <consortium name="The Broad Institute Genomics Platform"/>
            <consortium name="The Broad Institute Genome Sequencing Center for Infectious Disease"/>
            <person name="Wu L."/>
            <person name="Ma J."/>
        </authorList>
    </citation>
    <scope>NUCLEOTIDE SEQUENCE [LARGE SCALE GENOMIC DNA]</scope>
    <source>
        <strain evidence="8">KCTC 42986</strain>
    </source>
</reference>
<keyword evidence="3 5" id="KW-1133">Transmembrane helix</keyword>
<dbReference type="Pfam" id="PF13664">
    <property type="entry name" value="DUF4149"/>
    <property type="match status" value="1"/>
</dbReference>
<evidence type="ECO:0000256" key="3">
    <source>
        <dbReference type="ARBA" id="ARBA00022989"/>
    </source>
</evidence>
<accession>A0ABV7EXG6</accession>
<keyword evidence="4 5" id="KW-0472">Membrane</keyword>
<name>A0ABV7EXG6_9BURK</name>
<evidence type="ECO:0000313" key="7">
    <source>
        <dbReference type="EMBL" id="MFC3107404.1"/>
    </source>
</evidence>
<feature type="transmembrane region" description="Helical" evidence="5">
    <location>
        <begin position="49"/>
        <end position="67"/>
    </location>
</feature>
<evidence type="ECO:0000259" key="6">
    <source>
        <dbReference type="Pfam" id="PF13664"/>
    </source>
</evidence>
<dbReference type="InterPro" id="IPR025423">
    <property type="entry name" value="TMEM205-like"/>
</dbReference>